<keyword evidence="2" id="KW-1185">Reference proteome</keyword>
<dbReference type="EMBL" id="JACHHB010000005">
    <property type="protein sequence ID" value="MBB5173142.1"/>
    <property type="molecule type" value="Genomic_DNA"/>
</dbReference>
<proteinExistence type="predicted"/>
<sequence>MRLPSSETLKRPLQISLILLFIIMVSNRIEVNSGPSGQMDASLKEEDEFEIYQQSRKFVTDLFVQDRDETHEQYVHTDIIEEDGLKEHWNNTLDDIQENELAAIPNYREQLDFYIRESESNDGTPHKRYGLNLTVELDVGRSTRETTVPLEWVEENGEFKLYRMKFPYRFIPIPMVGPVSYKN</sequence>
<reference evidence="1 2" key="1">
    <citation type="submission" date="2020-08" db="EMBL/GenBank/DDBJ databases">
        <title>Genomic Encyclopedia of Type Strains, Phase IV (KMG-IV): sequencing the most valuable type-strain genomes for metagenomic binning, comparative biology and taxonomic classification.</title>
        <authorList>
            <person name="Goeker M."/>
        </authorList>
    </citation>
    <scope>NUCLEOTIDE SEQUENCE [LARGE SCALE GENOMIC DNA]</scope>
    <source>
        <strain evidence="1 2">DSM 24696</strain>
    </source>
</reference>
<organism evidence="1 2">
    <name type="scientific">Texcoconibacillus texcoconensis</name>
    <dbReference type="NCBI Taxonomy" id="1095777"/>
    <lineage>
        <taxon>Bacteria</taxon>
        <taxon>Bacillati</taxon>
        <taxon>Bacillota</taxon>
        <taxon>Bacilli</taxon>
        <taxon>Bacillales</taxon>
        <taxon>Bacillaceae</taxon>
        <taxon>Texcoconibacillus</taxon>
    </lineage>
</organism>
<dbReference type="AlphaFoldDB" id="A0A840QP29"/>
<dbReference type="Proteomes" id="UP000551878">
    <property type="component" value="Unassembled WGS sequence"/>
</dbReference>
<evidence type="ECO:0000313" key="2">
    <source>
        <dbReference type="Proteomes" id="UP000551878"/>
    </source>
</evidence>
<dbReference type="RefSeq" id="WP_184663603.1">
    <property type="nucleotide sequence ID" value="NZ_JACHHB010000005.1"/>
</dbReference>
<accession>A0A840QP29</accession>
<comment type="caution">
    <text evidence="1">The sequence shown here is derived from an EMBL/GenBank/DDBJ whole genome shotgun (WGS) entry which is preliminary data.</text>
</comment>
<evidence type="ECO:0000313" key="1">
    <source>
        <dbReference type="EMBL" id="MBB5173142.1"/>
    </source>
</evidence>
<protein>
    <submittedName>
        <fullName evidence="1">Uncharacterized protein</fullName>
    </submittedName>
</protein>
<gene>
    <name evidence="1" type="ORF">HNQ41_001311</name>
</gene>
<name>A0A840QP29_9BACI</name>